<dbReference type="AlphaFoldDB" id="A0A4V3AT33"/>
<dbReference type="SUPFAM" id="SSF158694">
    <property type="entry name" value="UraD-Like"/>
    <property type="match status" value="1"/>
</dbReference>
<dbReference type="InterPro" id="IPR018020">
    <property type="entry name" value="OHCU_decarboxylase"/>
</dbReference>
<dbReference type="NCBIfam" id="TIGR03164">
    <property type="entry name" value="UHCUDC"/>
    <property type="match status" value="1"/>
</dbReference>
<dbReference type="GO" id="GO:0051997">
    <property type="term" value="F:2-oxo-4-hydroxy-4-carboxy-5-ureidoimidazoline decarboxylase activity"/>
    <property type="evidence" value="ECO:0007669"/>
    <property type="project" value="UniProtKB-EC"/>
</dbReference>
<name>A0A4V3AT33_9BACI</name>
<dbReference type="GO" id="GO:0019628">
    <property type="term" value="P:urate catabolic process"/>
    <property type="evidence" value="ECO:0007669"/>
    <property type="project" value="UniProtKB-UniPathway"/>
</dbReference>
<evidence type="ECO:0000256" key="4">
    <source>
        <dbReference type="ARBA" id="ARBA00022631"/>
    </source>
</evidence>
<dbReference type="EC" id="4.1.1.97" evidence="3"/>
<sequence>MNDIGRLTLQKVNQMNKEEFVNTVGWIFEHSPWVVEKAWDRQPFQSCKELFQAMITVVQNAEEPLQLALLRSHPDLGTKLKMSEVSQKEQAGVGLDKLSKGEYEEFVSLNQRYVEKFGFPFIMAVKGQNKDSILSAMKERVDSDYEVECNTAINEVYKIAGFRLNDIFEKGDE</sequence>
<dbReference type="GO" id="GO:0000255">
    <property type="term" value="P:allantoin metabolic process"/>
    <property type="evidence" value="ECO:0007669"/>
    <property type="project" value="InterPro"/>
</dbReference>
<feature type="domain" description="Oxo-4-hydroxy-4-carboxy-5-ureidoimidazoline decarboxylase" evidence="7">
    <location>
        <begin position="13"/>
        <end position="165"/>
    </location>
</feature>
<evidence type="ECO:0000313" key="8">
    <source>
        <dbReference type="EMBL" id="TDK57389.1"/>
    </source>
</evidence>
<dbReference type="InterPro" id="IPR017580">
    <property type="entry name" value="OHCU_decarboxylase-1"/>
</dbReference>
<dbReference type="EMBL" id="SMYO01000018">
    <property type="protein sequence ID" value="TDK57389.1"/>
    <property type="molecule type" value="Genomic_DNA"/>
</dbReference>
<dbReference type="PANTHER" id="PTHR43466">
    <property type="entry name" value="2-OXO-4-HYDROXY-4-CARBOXY-5-UREIDOIMIDAZOLINE DECARBOXYLASE-RELATED"/>
    <property type="match status" value="1"/>
</dbReference>
<evidence type="ECO:0000313" key="9">
    <source>
        <dbReference type="Proteomes" id="UP000295132"/>
    </source>
</evidence>
<dbReference type="Pfam" id="PF09349">
    <property type="entry name" value="OHCU_decarbox"/>
    <property type="match status" value="1"/>
</dbReference>
<evidence type="ECO:0000256" key="2">
    <source>
        <dbReference type="ARBA" id="ARBA00004754"/>
    </source>
</evidence>
<dbReference type="GO" id="GO:0006144">
    <property type="term" value="P:purine nucleobase metabolic process"/>
    <property type="evidence" value="ECO:0007669"/>
    <property type="project" value="UniProtKB-KW"/>
</dbReference>
<keyword evidence="4" id="KW-0659">Purine metabolism</keyword>
<evidence type="ECO:0000256" key="5">
    <source>
        <dbReference type="ARBA" id="ARBA00022793"/>
    </source>
</evidence>
<dbReference type="Proteomes" id="UP000295132">
    <property type="component" value="Unassembled WGS sequence"/>
</dbReference>
<evidence type="ECO:0000256" key="3">
    <source>
        <dbReference type="ARBA" id="ARBA00012257"/>
    </source>
</evidence>
<gene>
    <name evidence="8" type="primary">uraD</name>
    <name evidence="8" type="ORF">E2K98_25195</name>
</gene>
<reference evidence="8 9" key="1">
    <citation type="submission" date="2019-03" db="EMBL/GenBank/DDBJ databases">
        <title>Bacillus niacini sp. nov. a Nicotinate-Metabolizing Mesophile Isolated from Soil.</title>
        <authorList>
            <person name="Zhang G."/>
        </authorList>
    </citation>
    <scope>NUCLEOTIDE SEQUENCE [LARGE SCALE GENOMIC DNA]</scope>
    <source>
        <strain evidence="8 9">WN066</strain>
    </source>
</reference>
<dbReference type="PANTHER" id="PTHR43466:SF1">
    <property type="entry name" value="2-OXO-4-HYDROXY-4-CARBOXY-5-UREIDOIMIDAZOLINE DECARBOXYLASE-RELATED"/>
    <property type="match status" value="1"/>
</dbReference>
<keyword evidence="5" id="KW-0210">Decarboxylase</keyword>
<accession>A0A4V3AT33</accession>
<dbReference type="Gene3D" id="1.10.3330.10">
    <property type="entry name" value="Oxo-4-hydroxy-4-carboxy-5-ureidoimidazoline decarboxylase"/>
    <property type="match status" value="1"/>
</dbReference>
<comment type="pathway">
    <text evidence="2">Purine metabolism; urate degradation; (S)-allantoin from urate: step 3/3.</text>
</comment>
<evidence type="ECO:0000256" key="1">
    <source>
        <dbReference type="ARBA" id="ARBA00001163"/>
    </source>
</evidence>
<evidence type="ECO:0000256" key="6">
    <source>
        <dbReference type="ARBA" id="ARBA00023239"/>
    </source>
</evidence>
<dbReference type="UniPathway" id="UPA00394">
    <property type="reaction ID" value="UER00652"/>
</dbReference>
<proteinExistence type="predicted"/>
<comment type="caution">
    <text evidence="8">The sequence shown here is derived from an EMBL/GenBank/DDBJ whole genome shotgun (WGS) entry which is preliminary data.</text>
</comment>
<comment type="catalytic activity">
    <reaction evidence="1">
        <text>5-hydroxy-2-oxo-4-ureido-2,5-dihydro-1H-imidazole-5-carboxylate + H(+) = (S)-allantoin + CO2</text>
        <dbReference type="Rhea" id="RHEA:26301"/>
        <dbReference type="ChEBI" id="CHEBI:15378"/>
        <dbReference type="ChEBI" id="CHEBI:15678"/>
        <dbReference type="ChEBI" id="CHEBI:16526"/>
        <dbReference type="ChEBI" id="CHEBI:58639"/>
        <dbReference type="EC" id="4.1.1.97"/>
    </reaction>
</comment>
<evidence type="ECO:0000259" key="7">
    <source>
        <dbReference type="Pfam" id="PF09349"/>
    </source>
</evidence>
<dbReference type="InterPro" id="IPR036778">
    <property type="entry name" value="OHCU_decarboxylase_sf"/>
</dbReference>
<organism evidence="8 9">
    <name type="scientific">Bacillus salipaludis</name>
    <dbReference type="NCBI Taxonomy" id="2547811"/>
    <lineage>
        <taxon>Bacteria</taxon>
        <taxon>Bacillati</taxon>
        <taxon>Bacillota</taxon>
        <taxon>Bacilli</taxon>
        <taxon>Bacillales</taxon>
        <taxon>Bacillaceae</taxon>
        <taxon>Bacillus</taxon>
    </lineage>
</organism>
<keyword evidence="6 8" id="KW-0456">Lyase</keyword>
<protein>
    <recommendedName>
        <fullName evidence="3">2-oxo-4-hydroxy-4-carboxy-5-ureidoimidazoline decarboxylase</fullName>
        <ecNumber evidence="3">4.1.1.97</ecNumber>
    </recommendedName>
</protein>